<evidence type="ECO:0000259" key="14">
    <source>
        <dbReference type="SMART" id="SM01119"/>
    </source>
</evidence>
<comment type="caution">
    <text evidence="15">The sequence shown here is derived from an EMBL/GenBank/DDBJ whole genome shotgun (WGS) entry which is preliminary data.</text>
</comment>
<keyword evidence="16" id="KW-1185">Reference proteome</keyword>
<dbReference type="AlphaFoldDB" id="A0A9W4XE00"/>
<gene>
    <name evidence="15" type="ORF">PDIGIT_LOCUS1273</name>
</gene>
<evidence type="ECO:0000256" key="9">
    <source>
        <dbReference type="ARBA" id="ARBA00051198"/>
    </source>
</evidence>
<evidence type="ECO:0000256" key="13">
    <source>
        <dbReference type="ARBA" id="ARBA00075219"/>
    </source>
</evidence>
<evidence type="ECO:0000256" key="2">
    <source>
        <dbReference type="ARBA" id="ARBA00001947"/>
    </source>
</evidence>
<dbReference type="EMBL" id="CAOQHR010000001">
    <property type="protein sequence ID" value="CAI6259117.1"/>
    <property type="molecule type" value="Genomic_DNA"/>
</dbReference>
<evidence type="ECO:0000256" key="6">
    <source>
        <dbReference type="ARBA" id="ARBA00022833"/>
    </source>
</evidence>
<dbReference type="SUPFAM" id="SSF51419">
    <property type="entry name" value="PLP-binding barrel"/>
    <property type="match status" value="1"/>
</dbReference>
<evidence type="ECO:0000256" key="10">
    <source>
        <dbReference type="ARBA" id="ARBA00055764"/>
    </source>
</evidence>
<evidence type="ECO:0000256" key="3">
    <source>
        <dbReference type="ARBA" id="ARBA00005323"/>
    </source>
</evidence>
<dbReference type="GO" id="GO:0008721">
    <property type="term" value="F:D-serine ammonia-lyase activity"/>
    <property type="evidence" value="ECO:0007669"/>
    <property type="project" value="UniProtKB-EC"/>
</dbReference>
<comment type="cofactor">
    <cofactor evidence="2">
        <name>Zn(2+)</name>
        <dbReference type="ChEBI" id="CHEBI:29105"/>
    </cofactor>
</comment>
<evidence type="ECO:0000256" key="12">
    <source>
        <dbReference type="ARBA" id="ARBA00069616"/>
    </source>
</evidence>
<dbReference type="OrthoDB" id="20198at2759"/>
<dbReference type="InterPro" id="IPR042208">
    <property type="entry name" value="D-ser_dehydrat-like_sf"/>
</dbReference>
<name>A0A9W4XE00_9PLEO</name>
<dbReference type="PANTHER" id="PTHR28004:SF2">
    <property type="entry name" value="D-SERINE DEHYDRATASE"/>
    <property type="match status" value="1"/>
</dbReference>
<evidence type="ECO:0000256" key="7">
    <source>
        <dbReference type="ARBA" id="ARBA00022898"/>
    </source>
</evidence>
<keyword evidence="4" id="KW-0216">Detoxification</keyword>
<keyword evidence="5" id="KW-0479">Metal-binding</keyword>
<reference evidence="15" key="1">
    <citation type="submission" date="2023-01" db="EMBL/GenBank/DDBJ databases">
        <authorList>
            <person name="Van Ghelder C."/>
            <person name="Rancurel C."/>
        </authorList>
    </citation>
    <scope>NUCLEOTIDE SEQUENCE</scope>
    <source>
        <strain evidence="15">CNCM I-4278</strain>
    </source>
</reference>
<dbReference type="SMART" id="SM01119">
    <property type="entry name" value="D-ser_dehydrat"/>
    <property type="match status" value="1"/>
</dbReference>
<sequence>MDHAFENHKEYIGRHALELPTPSFIINKPTIEQNIKKLHADVATLGIAFRPHLKTLKTLEITRLMLGNGLHRNVVCSTVPEIVGALPLVKEGLLDEAIFGMPVYKSVLPRLTALRQSITIDLLLDSCDQLPLLEGSDTAWNVFIKIDVGARRAGLTTDSPRLKELVQAVEASKFANLKGFYCHANHSYGCRTEADVTEMLQHEVEEVVAAASFVSDMRSLIVSIGATPTAHVIEKLSEKLPSNVALELHAGNFPTNDLQQVSTDVVPITQQAIRVAADIVSVYPERNEALINAGVIVLAREASGFPGHGKVVDQHNWDVVRVSQEHGILGCTNGDEKVGDTFKVGEKVFLWCQHSCITAAAFYAYFVVDEDDIVIDTWIPWKGW</sequence>
<evidence type="ECO:0000256" key="1">
    <source>
        <dbReference type="ARBA" id="ARBA00001933"/>
    </source>
</evidence>
<dbReference type="GO" id="GO:0009636">
    <property type="term" value="P:response to toxic substance"/>
    <property type="evidence" value="ECO:0007669"/>
    <property type="project" value="UniProtKB-KW"/>
</dbReference>
<protein>
    <recommendedName>
        <fullName evidence="12">D-serine dehydratase</fullName>
        <ecNumber evidence="11">4.3.1.18</ecNumber>
    </recommendedName>
    <alternativeName>
        <fullName evidence="13">D-serine deaminase</fullName>
    </alternativeName>
</protein>
<evidence type="ECO:0000256" key="4">
    <source>
        <dbReference type="ARBA" id="ARBA00022575"/>
    </source>
</evidence>
<dbReference type="InterPro" id="IPR026956">
    <property type="entry name" value="D-ser_dehydrat-like_dom"/>
</dbReference>
<evidence type="ECO:0000256" key="8">
    <source>
        <dbReference type="ARBA" id="ARBA00023239"/>
    </source>
</evidence>
<evidence type="ECO:0000256" key="11">
    <source>
        <dbReference type="ARBA" id="ARBA00066349"/>
    </source>
</evidence>
<dbReference type="EC" id="4.3.1.18" evidence="11"/>
<keyword evidence="6" id="KW-0862">Zinc</keyword>
<dbReference type="InterPro" id="IPR051466">
    <property type="entry name" value="D-amino_acid_metab_enzyme"/>
</dbReference>
<evidence type="ECO:0000313" key="16">
    <source>
        <dbReference type="Proteomes" id="UP001152607"/>
    </source>
</evidence>
<dbReference type="GO" id="GO:0046872">
    <property type="term" value="F:metal ion binding"/>
    <property type="evidence" value="ECO:0007669"/>
    <property type="project" value="UniProtKB-KW"/>
</dbReference>
<keyword evidence="8" id="KW-0456">Lyase</keyword>
<evidence type="ECO:0000313" key="15">
    <source>
        <dbReference type="EMBL" id="CAI6259117.1"/>
    </source>
</evidence>
<dbReference type="Pfam" id="PF01168">
    <property type="entry name" value="Ala_racemase_N"/>
    <property type="match status" value="1"/>
</dbReference>
<comment type="similarity">
    <text evidence="3">Belongs to the DSD1 family.</text>
</comment>
<dbReference type="InterPro" id="IPR029066">
    <property type="entry name" value="PLP-binding_barrel"/>
</dbReference>
<accession>A0A9W4XE00</accession>
<dbReference type="GO" id="GO:0036088">
    <property type="term" value="P:D-serine catabolic process"/>
    <property type="evidence" value="ECO:0007669"/>
    <property type="project" value="TreeGrafter"/>
</dbReference>
<dbReference type="Proteomes" id="UP001152607">
    <property type="component" value="Unassembled WGS sequence"/>
</dbReference>
<proteinExistence type="inferred from homology"/>
<organism evidence="15 16">
    <name type="scientific">Periconia digitata</name>
    <dbReference type="NCBI Taxonomy" id="1303443"/>
    <lineage>
        <taxon>Eukaryota</taxon>
        <taxon>Fungi</taxon>
        <taxon>Dikarya</taxon>
        <taxon>Ascomycota</taxon>
        <taxon>Pezizomycotina</taxon>
        <taxon>Dothideomycetes</taxon>
        <taxon>Pleosporomycetidae</taxon>
        <taxon>Pleosporales</taxon>
        <taxon>Massarineae</taxon>
        <taxon>Periconiaceae</taxon>
        <taxon>Periconia</taxon>
    </lineage>
</organism>
<comment type="catalytic activity">
    <reaction evidence="9">
        <text>D-serine = pyruvate + NH4(+)</text>
        <dbReference type="Rhea" id="RHEA:13977"/>
        <dbReference type="ChEBI" id="CHEBI:15361"/>
        <dbReference type="ChEBI" id="CHEBI:28938"/>
        <dbReference type="ChEBI" id="CHEBI:35247"/>
        <dbReference type="EC" id="4.3.1.18"/>
    </reaction>
    <physiologicalReaction direction="left-to-right" evidence="9">
        <dbReference type="Rhea" id="RHEA:13978"/>
    </physiologicalReaction>
</comment>
<comment type="cofactor">
    <cofactor evidence="1">
        <name>pyridoxal 5'-phosphate</name>
        <dbReference type="ChEBI" id="CHEBI:597326"/>
    </cofactor>
</comment>
<comment type="function">
    <text evidence="10">Catalyzes the conversion of D-serine to pyruvate and ammonia. May play a role in D-serine detoxification.</text>
</comment>
<dbReference type="PANTHER" id="PTHR28004">
    <property type="entry name" value="ZGC:162816-RELATED"/>
    <property type="match status" value="1"/>
</dbReference>
<dbReference type="Gene3D" id="3.20.20.10">
    <property type="entry name" value="Alanine racemase"/>
    <property type="match status" value="1"/>
</dbReference>
<keyword evidence="7" id="KW-0663">Pyridoxal phosphate</keyword>
<dbReference type="Pfam" id="PF14031">
    <property type="entry name" value="D-ser_dehydrat"/>
    <property type="match status" value="1"/>
</dbReference>
<dbReference type="Gene3D" id="2.40.37.20">
    <property type="entry name" value="D-serine dehydratase-like domain"/>
    <property type="match status" value="1"/>
</dbReference>
<dbReference type="FunFam" id="3.20.20.10:FF:000016">
    <property type="entry name" value="D-serine dehydratase"/>
    <property type="match status" value="1"/>
</dbReference>
<dbReference type="InterPro" id="IPR001608">
    <property type="entry name" value="Ala_racemase_N"/>
</dbReference>
<feature type="domain" description="D-serine dehydratase-like" evidence="14">
    <location>
        <begin position="272"/>
        <end position="369"/>
    </location>
</feature>
<evidence type="ECO:0000256" key="5">
    <source>
        <dbReference type="ARBA" id="ARBA00022723"/>
    </source>
</evidence>